<feature type="DNA-binding region" description="H-T-H motif" evidence="4">
    <location>
        <begin position="40"/>
        <end position="59"/>
    </location>
</feature>
<accession>A0A7D3XGQ1</accession>
<dbReference type="PANTHER" id="PTHR30055:SF220">
    <property type="entry name" value="TETR-FAMILY REGULATORY PROTEIN"/>
    <property type="match status" value="1"/>
</dbReference>
<dbReference type="InterPro" id="IPR050109">
    <property type="entry name" value="HTH-type_TetR-like_transc_reg"/>
</dbReference>
<dbReference type="Proteomes" id="UP000504693">
    <property type="component" value="Chromosome"/>
</dbReference>
<keyword evidence="1" id="KW-0805">Transcription regulation</keyword>
<dbReference type="PROSITE" id="PS50977">
    <property type="entry name" value="HTH_TETR_2"/>
    <property type="match status" value="1"/>
</dbReference>
<dbReference type="InterPro" id="IPR036271">
    <property type="entry name" value="Tet_transcr_reg_TetR-rel_C_sf"/>
</dbReference>
<protein>
    <submittedName>
        <fullName evidence="6">TetR/AcrR family transcriptional regulator</fullName>
    </submittedName>
</protein>
<evidence type="ECO:0000313" key="7">
    <source>
        <dbReference type="Proteomes" id="UP000504693"/>
    </source>
</evidence>
<dbReference type="InterPro" id="IPR001647">
    <property type="entry name" value="HTH_TetR"/>
</dbReference>
<dbReference type="SUPFAM" id="SSF46689">
    <property type="entry name" value="Homeodomain-like"/>
    <property type="match status" value="1"/>
</dbReference>
<gene>
    <name evidence="6" type="ORF">HQR01_04295</name>
</gene>
<dbReference type="InterPro" id="IPR025996">
    <property type="entry name" value="MT1864/Rv1816-like_C"/>
</dbReference>
<dbReference type="AlphaFoldDB" id="A0A7D3XGQ1"/>
<dbReference type="RefSeq" id="WP_173212869.1">
    <property type="nucleotide sequence ID" value="NZ_CP053921.1"/>
</dbReference>
<evidence type="ECO:0000256" key="3">
    <source>
        <dbReference type="ARBA" id="ARBA00023163"/>
    </source>
</evidence>
<dbReference type="Pfam" id="PF13305">
    <property type="entry name" value="TetR_C_33"/>
    <property type="match status" value="1"/>
</dbReference>
<name>A0A7D3XGQ1_9SPHN</name>
<dbReference type="SUPFAM" id="SSF48498">
    <property type="entry name" value="Tetracyclin repressor-like, C-terminal domain"/>
    <property type="match status" value="1"/>
</dbReference>
<keyword evidence="2 4" id="KW-0238">DNA-binding</keyword>
<organism evidence="6 7">
    <name type="scientific">Erythrobacter mangrovi</name>
    <dbReference type="NCBI Taxonomy" id="2739433"/>
    <lineage>
        <taxon>Bacteria</taxon>
        <taxon>Pseudomonadati</taxon>
        <taxon>Pseudomonadota</taxon>
        <taxon>Alphaproteobacteria</taxon>
        <taxon>Sphingomonadales</taxon>
        <taxon>Erythrobacteraceae</taxon>
        <taxon>Erythrobacter/Porphyrobacter group</taxon>
        <taxon>Erythrobacter</taxon>
    </lineage>
</organism>
<keyword evidence="7" id="KW-1185">Reference proteome</keyword>
<reference evidence="6 7" key="1">
    <citation type="submission" date="2020-05" db="EMBL/GenBank/DDBJ databases">
        <title>Erythrobacter mangrovi sp. nov., isolated from rhizosphere soil of mangrove plant (Kandelia candel).</title>
        <authorList>
            <person name="Ye Y.H."/>
        </authorList>
    </citation>
    <scope>NUCLEOTIDE SEQUENCE [LARGE SCALE GENOMIC DNA]</scope>
    <source>
        <strain evidence="6 7">EB310</strain>
    </source>
</reference>
<evidence type="ECO:0000256" key="4">
    <source>
        <dbReference type="PROSITE-ProRule" id="PRU00335"/>
    </source>
</evidence>
<dbReference type="Pfam" id="PF00440">
    <property type="entry name" value="TetR_N"/>
    <property type="match status" value="1"/>
</dbReference>
<dbReference type="GO" id="GO:0003700">
    <property type="term" value="F:DNA-binding transcription factor activity"/>
    <property type="evidence" value="ECO:0007669"/>
    <property type="project" value="TreeGrafter"/>
</dbReference>
<evidence type="ECO:0000256" key="2">
    <source>
        <dbReference type="ARBA" id="ARBA00023125"/>
    </source>
</evidence>
<evidence type="ECO:0000259" key="5">
    <source>
        <dbReference type="PROSITE" id="PS50977"/>
    </source>
</evidence>
<dbReference type="InterPro" id="IPR009057">
    <property type="entry name" value="Homeodomain-like_sf"/>
</dbReference>
<dbReference type="EMBL" id="CP053921">
    <property type="protein sequence ID" value="QKG70653.1"/>
    <property type="molecule type" value="Genomic_DNA"/>
</dbReference>
<keyword evidence="3" id="KW-0804">Transcription</keyword>
<proteinExistence type="predicted"/>
<sequence length="205" mass="22742">MTSRAPAKRKRDTFHHGNLREALLEAAMAVLDQSGAEAVTIREVARRSGVSHAAPVNHFRDRTALLTAVAVRLFGDLETQIGEQLDRTETEPAAQVGAFALALVRYGLAHPFRYEFLWRRDLIDNSDDALERAMNRIYDRLIACIGEIGGNPQCDAHTVAIAFWSLAHGYVSMRINGNFEPIADTVSGKEREKAIVDLLLTALQF</sequence>
<evidence type="ECO:0000313" key="6">
    <source>
        <dbReference type="EMBL" id="QKG70653.1"/>
    </source>
</evidence>
<dbReference type="GO" id="GO:0000976">
    <property type="term" value="F:transcription cis-regulatory region binding"/>
    <property type="evidence" value="ECO:0007669"/>
    <property type="project" value="TreeGrafter"/>
</dbReference>
<dbReference type="Gene3D" id="1.10.357.10">
    <property type="entry name" value="Tetracycline Repressor, domain 2"/>
    <property type="match status" value="1"/>
</dbReference>
<feature type="domain" description="HTH tetR-type" evidence="5">
    <location>
        <begin position="17"/>
        <end position="77"/>
    </location>
</feature>
<evidence type="ECO:0000256" key="1">
    <source>
        <dbReference type="ARBA" id="ARBA00023015"/>
    </source>
</evidence>
<dbReference type="PANTHER" id="PTHR30055">
    <property type="entry name" value="HTH-TYPE TRANSCRIPTIONAL REGULATOR RUTR"/>
    <property type="match status" value="1"/>
</dbReference>
<dbReference type="KEGG" id="emv:HQR01_04295"/>